<keyword evidence="5 11" id="KW-0808">Transferase</keyword>
<dbReference type="GO" id="GO:0005789">
    <property type="term" value="C:endoplasmic reticulum membrane"/>
    <property type="evidence" value="ECO:0007669"/>
    <property type="project" value="UniProtKB-SubCell"/>
</dbReference>
<protein>
    <recommendedName>
        <fullName evidence="11">Alpha-1,3-glucosyltransferase</fullName>
        <ecNumber evidence="11">2.4.1.-</ecNumber>
    </recommendedName>
</protein>
<feature type="transmembrane region" description="Helical" evidence="11">
    <location>
        <begin position="409"/>
        <end position="427"/>
    </location>
</feature>
<dbReference type="EC" id="2.4.1.-" evidence="11"/>
<name>A0A2G5BEM8_COERN</name>
<dbReference type="Proteomes" id="UP000242474">
    <property type="component" value="Unassembled WGS sequence"/>
</dbReference>
<feature type="transmembrane region" description="Helical" evidence="11">
    <location>
        <begin position="339"/>
        <end position="356"/>
    </location>
</feature>
<organism evidence="12 13">
    <name type="scientific">Coemansia reversa (strain ATCC 12441 / NRRL 1564)</name>
    <dbReference type="NCBI Taxonomy" id="763665"/>
    <lineage>
        <taxon>Eukaryota</taxon>
        <taxon>Fungi</taxon>
        <taxon>Fungi incertae sedis</taxon>
        <taxon>Zoopagomycota</taxon>
        <taxon>Kickxellomycotina</taxon>
        <taxon>Kickxellomycetes</taxon>
        <taxon>Kickxellales</taxon>
        <taxon>Kickxellaceae</taxon>
        <taxon>Coemansia</taxon>
    </lineage>
</organism>
<dbReference type="AlphaFoldDB" id="A0A2G5BEM8"/>
<comment type="catalytic activity">
    <reaction evidence="10">
        <text>an alpha-D-Glc-(1-&gt;3)-alpha-D-Man-(1-&gt;2)-alpha-D-Man-(1-&gt;2)-alpha-D-Man-(1-&gt;3)-[alpha-D-Man-(1-&gt;2)-alpha-D-Man-(1-&gt;3)-[alpha-D-Man-(1-&gt;2)-alpha-D-Man-(1-&gt;6)]-alpha-D-Man-(1-&gt;6)]-beta-D-Man-(1-&gt;4)-beta-D-GlcNAc-(1-&gt;4)-alpha-D-GlcNAc-diphospho-di-trans,poly-cis-dolichol + a di-trans,poly-cis-dolichyl beta-D-glucosyl phosphate = an alpha-D-Glc-(1-&gt;3)-alpha-D-Glc-(1-&gt;3)-alpha-D-Man-(1-&gt;2)-alpha-D-Man-(1-&gt;2)-alpha-D-Man-(1-&gt;3)-[alpha-D-Man-(1-&gt;2)-alpha-D-Man-(1-&gt;3)-[alpha-D-Man-(1-&gt;2)-alpha-D-Man-(1-&gt;6)]-alpha-D-Man-(1-&gt;6)]-beta-D-Man-(1-&gt;4)-beta-D-GlcNAc-(1-&gt;4)-alpha-D-GlcNAc-diphospho-di-trans,poly-cis-dolichol + a di-trans,poly-cis-dolichyl phosphate + H(+)</text>
        <dbReference type="Rhea" id="RHEA:31307"/>
        <dbReference type="Rhea" id="RHEA-COMP:19498"/>
        <dbReference type="Rhea" id="RHEA-COMP:19502"/>
        <dbReference type="Rhea" id="RHEA-COMP:19521"/>
        <dbReference type="Rhea" id="RHEA-COMP:19522"/>
        <dbReference type="ChEBI" id="CHEBI:15378"/>
        <dbReference type="ChEBI" id="CHEBI:57525"/>
        <dbReference type="ChEBI" id="CHEBI:57683"/>
        <dbReference type="ChEBI" id="CHEBI:132521"/>
        <dbReference type="ChEBI" id="CHEBI:132522"/>
        <dbReference type="EC" id="2.4.1.265"/>
    </reaction>
    <physiologicalReaction direction="left-to-right" evidence="10">
        <dbReference type="Rhea" id="RHEA:31308"/>
    </physiologicalReaction>
</comment>
<sequence>MLNANDIVLIGVGVGVKLLLWPAYHSTDFEVHRNWLAITGSLPVSRWYYESRSPWTLDYPPFFAWFEWALSHAARLWDPRIVGLDNLEYAAASCIVFQRLTVIVSEFVLFLALRRAVCAIGSSVQARVAAALIFLSPGFLLVDHVHFQYNGFLLGILVYSLAFALEGRDLLAAVVFAVLLCFKHIFIYIAPAYFLYLLRHHCATGSSTSASALRLAQLGLAVAVVFVIAFGPFVAMGQMQQLLARLFPFKRGLCHAFWAPNFWALYIFTDRLLSVVASVAPQLVAADISQLGSSTRGRVGDTRFAVMPDIPPLVTFVATLAAQVPAFAVLMQRTCTPMHLVRATVLCAHASFMFGWHVHEKAVMLILVPLGLLVAAAPSKRVLRAHAVLSVAGFYSLLPLLFGAQELPIKAAILLIWVLCSLVFLRADSRSAWECLTHFERLYVLGHIPLFALTELVPGLFGRMQFVPLALVSVYTALGVGYSWVCLVAAFLTD</sequence>
<evidence type="ECO:0000256" key="1">
    <source>
        <dbReference type="ARBA" id="ARBA00004477"/>
    </source>
</evidence>
<feature type="transmembrane region" description="Helical" evidence="11">
    <location>
        <begin position="7"/>
        <end position="24"/>
    </location>
</feature>
<feature type="transmembrane region" description="Helical" evidence="11">
    <location>
        <begin position="385"/>
        <end position="403"/>
    </location>
</feature>
<dbReference type="OrthoDB" id="1689333at2759"/>
<feature type="transmembrane region" description="Helical" evidence="11">
    <location>
        <begin position="439"/>
        <end position="461"/>
    </location>
</feature>
<comment type="subcellular location">
    <subcellularLocation>
        <location evidence="1 11">Endoplasmic reticulum membrane</location>
        <topology evidence="1 11">Multi-pass membrane protein</topology>
    </subcellularLocation>
</comment>
<evidence type="ECO:0000256" key="7">
    <source>
        <dbReference type="ARBA" id="ARBA00022824"/>
    </source>
</evidence>
<keyword evidence="6 11" id="KW-0812">Transmembrane</keyword>
<dbReference type="PANTHER" id="PTHR12413:SF2">
    <property type="entry name" value="DOLICHYL PYROPHOSPHATE GLC1MAN9GLCNAC2 ALPHA-1,3-GLUCOSYLTRANSFERASE-RELATED"/>
    <property type="match status" value="1"/>
</dbReference>
<evidence type="ECO:0000256" key="8">
    <source>
        <dbReference type="ARBA" id="ARBA00022989"/>
    </source>
</evidence>
<evidence type="ECO:0000256" key="5">
    <source>
        <dbReference type="ARBA" id="ARBA00022679"/>
    </source>
</evidence>
<feature type="transmembrane region" description="Helical" evidence="11">
    <location>
        <begin position="170"/>
        <end position="196"/>
    </location>
</feature>
<dbReference type="STRING" id="763665.A0A2G5BEM8"/>
<dbReference type="EMBL" id="KZ303494">
    <property type="protein sequence ID" value="PIA17469.1"/>
    <property type="molecule type" value="Genomic_DNA"/>
</dbReference>
<evidence type="ECO:0000256" key="9">
    <source>
        <dbReference type="ARBA" id="ARBA00023136"/>
    </source>
</evidence>
<feature type="transmembrane region" description="Helical" evidence="11">
    <location>
        <begin position="216"/>
        <end position="237"/>
    </location>
</feature>
<evidence type="ECO:0000256" key="2">
    <source>
        <dbReference type="ARBA" id="ARBA00004922"/>
    </source>
</evidence>
<evidence type="ECO:0000256" key="11">
    <source>
        <dbReference type="RuleBase" id="RU363110"/>
    </source>
</evidence>
<evidence type="ECO:0000256" key="4">
    <source>
        <dbReference type="ARBA" id="ARBA00022676"/>
    </source>
</evidence>
<keyword evidence="4 11" id="KW-0328">Glycosyltransferase</keyword>
<dbReference type="PANTHER" id="PTHR12413">
    <property type="entry name" value="DOLICHYL GLYCOSYLTRANSFERASE"/>
    <property type="match status" value="1"/>
</dbReference>
<proteinExistence type="inferred from homology"/>
<comment type="similarity">
    <text evidence="3 11">Belongs to the ALG6/ALG8 glucosyltransferase family.</text>
</comment>
<feature type="transmembrane region" description="Helical" evidence="11">
    <location>
        <begin position="310"/>
        <end position="330"/>
    </location>
</feature>
<dbReference type="InterPro" id="IPR004856">
    <property type="entry name" value="Glyco_trans_ALG6/ALG8"/>
</dbReference>
<evidence type="ECO:0000313" key="12">
    <source>
        <dbReference type="EMBL" id="PIA17469.1"/>
    </source>
</evidence>
<feature type="transmembrane region" description="Helical" evidence="11">
    <location>
        <begin position="89"/>
        <end position="112"/>
    </location>
</feature>
<reference evidence="12 13" key="1">
    <citation type="journal article" date="2015" name="Genome Biol. Evol.">
        <title>Phylogenomic analyses indicate that early fungi evolved digesting cell walls of algal ancestors of land plants.</title>
        <authorList>
            <person name="Chang Y."/>
            <person name="Wang S."/>
            <person name="Sekimoto S."/>
            <person name="Aerts A.L."/>
            <person name="Choi C."/>
            <person name="Clum A."/>
            <person name="LaButti K.M."/>
            <person name="Lindquist E.A."/>
            <person name="Yee Ngan C."/>
            <person name="Ohm R.A."/>
            <person name="Salamov A.A."/>
            <person name="Grigoriev I.V."/>
            <person name="Spatafora J.W."/>
            <person name="Berbee M.L."/>
        </authorList>
    </citation>
    <scope>NUCLEOTIDE SEQUENCE [LARGE SCALE GENOMIC DNA]</scope>
    <source>
        <strain evidence="12 13">NRRL 1564</strain>
    </source>
</reference>
<keyword evidence="13" id="KW-1185">Reference proteome</keyword>
<feature type="transmembrane region" description="Helical" evidence="11">
    <location>
        <begin position="147"/>
        <end position="165"/>
    </location>
</feature>
<evidence type="ECO:0000256" key="3">
    <source>
        <dbReference type="ARBA" id="ARBA00008715"/>
    </source>
</evidence>
<dbReference type="UniPathway" id="UPA00378"/>
<keyword evidence="7 11" id="KW-0256">Endoplasmic reticulum</keyword>
<accession>A0A2G5BEM8</accession>
<dbReference type="Pfam" id="PF03155">
    <property type="entry name" value="Alg6_Alg8"/>
    <property type="match status" value="1"/>
</dbReference>
<dbReference type="GO" id="GO:0006487">
    <property type="term" value="P:protein N-linked glycosylation"/>
    <property type="evidence" value="ECO:0007669"/>
    <property type="project" value="TreeGrafter"/>
</dbReference>
<keyword evidence="8 11" id="KW-1133">Transmembrane helix</keyword>
<gene>
    <name evidence="12" type="ORF">COEREDRAFT_91841</name>
</gene>
<comment type="pathway">
    <text evidence="2 11">Protein modification; protein glycosylation.</text>
</comment>
<dbReference type="GO" id="GO:0042283">
    <property type="term" value="F:dolichyl pyrophosphate Glc1Man9GlcNAc2 alpha-1,3-glucosyltransferase activity"/>
    <property type="evidence" value="ECO:0007669"/>
    <property type="project" value="UniProtKB-EC"/>
</dbReference>
<evidence type="ECO:0000256" key="10">
    <source>
        <dbReference type="ARBA" id="ARBA00047346"/>
    </source>
</evidence>
<evidence type="ECO:0000313" key="13">
    <source>
        <dbReference type="Proteomes" id="UP000242474"/>
    </source>
</evidence>
<feature type="transmembrane region" description="Helical" evidence="11">
    <location>
        <begin position="124"/>
        <end position="141"/>
    </location>
</feature>
<feature type="transmembrane region" description="Helical" evidence="11">
    <location>
        <begin position="249"/>
        <end position="268"/>
    </location>
</feature>
<evidence type="ECO:0000256" key="6">
    <source>
        <dbReference type="ARBA" id="ARBA00022692"/>
    </source>
</evidence>
<feature type="transmembrane region" description="Helical" evidence="11">
    <location>
        <begin position="467"/>
        <end position="492"/>
    </location>
</feature>
<keyword evidence="9 11" id="KW-0472">Membrane</keyword>